<dbReference type="Proteomes" id="UP001428774">
    <property type="component" value="Unassembled WGS sequence"/>
</dbReference>
<dbReference type="InterPro" id="IPR027598">
    <property type="entry name" value="Amphi-Trp_dom"/>
</dbReference>
<keyword evidence="3" id="KW-1185">Reference proteome</keyword>
<feature type="domain" description="Amphi-Trp" evidence="1">
    <location>
        <begin position="1"/>
        <end position="80"/>
    </location>
</feature>
<comment type="caution">
    <text evidence="2">The sequence shown here is derived from an EMBL/GenBank/DDBJ whole genome shotgun (WGS) entry which is preliminary data.</text>
</comment>
<gene>
    <name evidence="2" type="ORF">ABFB10_09155</name>
</gene>
<reference evidence="2 3" key="1">
    <citation type="submission" date="2024-05" db="EMBL/GenBank/DDBJ databases">
        <title>Genome sequence of Ponticoccus litoralis KCCM 90028.</title>
        <authorList>
            <person name="Kim J.M."/>
            <person name="Lee J.K."/>
            <person name="Choi B.J."/>
            <person name="Bayburt H."/>
            <person name="Baek J.H."/>
            <person name="Jeon C.O."/>
        </authorList>
    </citation>
    <scope>NUCLEOTIDE SEQUENCE [LARGE SCALE GENOMIC DNA]</scope>
    <source>
        <strain evidence="2 3">KCCM 90028</strain>
    </source>
</reference>
<sequence length="92" mass="9948">MSSDKRFSHESLQDAKTIKTLLSALSKGFGKGEMTLSDDDDTLVLHTGELMTVRIKGERAEGRCSVGLRISWADPEAPDRGASGRPKIENGS</sequence>
<dbReference type="EMBL" id="JBDNCH010000002">
    <property type="protein sequence ID" value="MEN9061183.1"/>
    <property type="molecule type" value="Genomic_DNA"/>
</dbReference>
<dbReference type="AlphaFoldDB" id="A0AAW9SK18"/>
<accession>A0AAW9SK18</accession>
<dbReference type="NCBIfam" id="TIGR04354">
    <property type="entry name" value="amphi-Trp"/>
    <property type="match status" value="1"/>
</dbReference>
<protein>
    <submittedName>
        <fullName evidence="2">Amphi-Trp domain-containing protein</fullName>
    </submittedName>
</protein>
<evidence type="ECO:0000259" key="1">
    <source>
        <dbReference type="Pfam" id="PF20068"/>
    </source>
</evidence>
<evidence type="ECO:0000313" key="3">
    <source>
        <dbReference type="Proteomes" id="UP001428774"/>
    </source>
</evidence>
<dbReference type="RefSeq" id="WP_347166280.1">
    <property type="nucleotide sequence ID" value="NZ_JBDNCH010000002.1"/>
</dbReference>
<dbReference type="Pfam" id="PF20068">
    <property type="entry name" value="Amphi-Trp"/>
    <property type="match status" value="1"/>
</dbReference>
<evidence type="ECO:0000313" key="2">
    <source>
        <dbReference type="EMBL" id="MEN9061183.1"/>
    </source>
</evidence>
<proteinExistence type="predicted"/>
<name>A0AAW9SK18_9RHOB</name>
<organism evidence="2 3">
    <name type="scientific">Ponticoccus litoralis</name>
    <dbReference type="NCBI Taxonomy" id="422297"/>
    <lineage>
        <taxon>Bacteria</taxon>
        <taxon>Pseudomonadati</taxon>
        <taxon>Pseudomonadota</taxon>
        <taxon>Alphaproteobacteria</taxon>
        <taxon>Rhodobacterales</taxon>
        <taxon>Roseobacteraceae</taxon>
        <taxon>Ponticoccus</taxon>
    </lineage>
</organism>